<name>A0A5A7SB21_9NOCA</name>
<reference evidence="7 8" key="1">
    <citation type="submission" date="2019-07" db="EMBL/GenBank/DDBJ databases">
        <title>Rhodococcus cavernicolus sp. nov., isolated from a cave.</title>
        <authorList>
            <person name="Lee S.D."/>
        </authorList>
    </citation>
    <scope>NUCLEOTIDE SEQUENCE [LARGE SCALE GENOMIC DNA]</scope>
    <source>
        <strain evidence="7 8">C1-24</strain>
    </source>
</reference>
<evidence type="ECO:0000256" key="3">
    <source>
        <dbReference type="ARBA" id="ARBA00023125"/>
    </source>
</evidence>
<feature type="DNA-binding region" description="H-T-H motif" evidence="5">
    <location>
        <begin position="34"/>
        <end position="53"/>
    </location>
</feature>
<dbReference type="Proteomes" id="UP000322244">
    <property type="component" value="Unassembled WGS sequence"/>
</dbReference>
<dbReference type="AlphaFoldDB" id="A0A5A7SB21"/>
<keyword evidence="1" id="KW-0678">Repressor</keyword>
<evidence type="ECO:0000313" key="8">
    <source>
        <dbReference type="Proteomes" id="UP000322244"/>
    </source>
</evidence>
<dbReference type="GO" id="GO:0045892">
    <property type="term" value="P:negative regulation of DNA-templated transcription"/>
    <property type="evidence" value="ECO:0007669"/>
    <property type="project" value="InterPro"/>
</dbReference>
<dbReference type="PROSITE" id="PS50977">
    <property type="entry name" value="HTH_TETR_2"/>
    <property type="match status" value="1"/>
</dbReference>
<protein>
    <submittedName>
        <fullName evidence="7">TetR family transcriptional regulator</fullName>
    </submittedName>
</protein>
<dbReference type="InterPro" id="IPR009057">
    <property type="entry name" value="Homeodomain-like_sf"/>
</dbReference>
<dbReference type="Gene3D" id="1.10.10.60">
    <property type="entry name" value="Homeodomain-like"/>
    <property type="match status" value="1"/>
</dbReference>
<accession>A0A5A7SB21</accession>
<keyword evidence="3 5" id="KW-0238">DNA-binding</keyword>
<dbReference type="EMBL" id="VLNY01000010">
    <property type="protein sequence ID" value="KAA0021421.1"/>
    <property type="molecule type" value="Genomic_DNA"/>
</dbReference>
<dbReference type="Pfam" id="PF02909">
    <property type="entry name" value="TetR_C_1"/>
    <property type="match status" value="1"/>
</dbReference>
<dbReference type="InterPro" id="IPR003012">
    <property type="entry name" value="Tet_transcr_reg_TetR"/>
</dbReference>
<keyword evidence="8" id="KW-1185">Reference proteome</keyword>
<sequence length="227" mass="24532">MAGQQPEARVRLNRAKVVAAGVALADANGIDTLTMRKLGESLSVEAMSLYNHVSNKVDLLDGMIDAVFAEVELPNGDGGWKAQMRARAFSMRNAMLRHPWATALMETRTTPGVATLKHHDAVIGTLRDADFSVVLAAHAFSALDSYIYGFAMQEVALPFDTGEEAADVAAAIMAQFSSGEYPHLTELTVEHVLKPGYSYSDEFGFGLELILDGLERALTLDSESLAR</sequence>
<evidence type="ECO:0000256" key="5">
    <source>
        <dbReference type="PROSITE-ProRule" id="PRU00335"/>
    </source>
</evidence>
<evidence type="ECO:0000256" key="1">
    <source>
        <dbReference type="ARBA" id="ARBA00022491"/>
    </source>
</evidence>
<dbReference type="GO" id="GO:0003700">
    <property type="term" value="F:DNA-binding transcription factor activity"/>
    <property type="evidence" value="ECO:0007669"/>
    <property type="project" value="TreeGrafter"/>
</dbReference>
<evidence type="ECO:0000259" key="6">
    <source>
        <dbReference type="PROSITE" id="PS50977"/>
    </source>
</evidence>
<proteinExistence type="predicted"/>
<dbReference type="InterPro" id="IPR050109">
    <property type="entry name" value="HTH-type_TetR-like_transc_reg"/>
</dbReference>
<dbReference type="InterPro" id="IPR036271">
    <property type="entry name" value="Tet_transcr_reg_TetR-rel_C_sf"/>
</dbReference>
<organism evidence="7 8">
    <name type="scientific">Antrihabitans cavernicola</name>
    <dbReference type="NCBI Taxonomy" id="2495913"/>
    <lineage>
        <taxon>Bacteria</taxon>
        <taxon>Bacillati</taxon>
        <taxon>Actinomycetota</taxon>
        <taxon>Actinomycetes</taxon>
        <taxon>Mycobacteriales</taxon>
        <taxon>Nocardiaceae</taxon>
        <taxon>Antrihabitans</taxon>
    </lineage>
</organism>
<dbReference type="SUPFAM" id="SSF48498">
    <property type="entry name" value="Tetracyclin repressor-like, C-terminal domain"/>
    <property type="match status" value="1"/>
</dbReference>
<dbReference type="PANTHER" id="PTHR30055:SF151">
    <property type="entry name" value="TRANSCRIPTIONAL REGULATORY PROTEIN"/>
    <property type="match status" value="1"/>
</dbReference>
<dbReference type="OrthoDB" id="329481at2"/>
<evidence type="ECO:0000256" key="2">
    <source>
        <dbReference type="ARBA" id="ARBA00023015"/>
    </source>
</evidence>
<dbReference type="SUPFAM" id="SSF46689">
    <property type="entry name" value="Homeodomain-like"/>
    <property type="match status" value="1"/>
</dbReference>
<dbReference type="InterPro" id="IPR001647">
    <property type="entry name" value="HTH_TetR"/>
</dbReference>
<keyword evidence="4" id="KW-0804">Transcription</keyword>
<keyword evidence="2" id="KW-0805">Transcription regulation</keyword>
<dbReference type="Gene3D" id="1.10.357.10">
    <property type="entry name" value="Tetracycline Repressor, domain 2"/>
    <property type="match status" value="1"/>
</dbReference>
<evidence type="ECO:0000256" key="4">
    <source>
        <dbReference type="ARBA" id="ARBA00023163"/>
    </source>
</evidence>
<dbReference type="PRINTS" id="PR00400">
    <property type="entry name" value="TETREPRESSOR"/>
</dbReference>
<evidence type="ECO:0000313" key="7">
    <source>
        <dbReference type="EMBL" id="KAA0021421.1"/>
    </source>
</evidence>
<dbReference type="RefSeq" id="WP_149431925.1">
    <property type="nucleotide sequence ID" value="NZ_VLNY01000010.1"/>
</dbReference>
<dbReference type="InterPro" id="IPR004111">
    <property type="entry name" value="Repressor_TetR_C"/>
</dbReference>
<feature type="domain" description="HTH tetR-type" evidence="6">
    <location>
        <begin position="11"/>
        <end position="71"/>
    </location>
</feature>
<dbReference type="GO" id="GO:0046677">
    <property type="term" value="P:response to antibiotic"/>
    <property type="evidence" value="ECO:0007669"/>
    <property type="project" value="InterPro"/>
</dbReference>
<comment type="caution">
    <text evidence="7">The sequence shown here is derived from an EMBL/GenBank/DDBJ whole genome shotgun (WGS) entry which is preliminary data.</text>
</comment>
<dbReference type="PANTHER" id="PTHR30055">
    <property type="entry name" value="HTH-TYPE TRANSCRIPTIONAL REGULATOR RUTR"/>
    <property type="match status" value="1"/>
</dbReference>
<gene>
    <name evidence="7" type="ORF">FOY51_19475</name>
</gene>
<dbReference type="GO" id="GO:0000976">
    <property type="term" value="F:transcription cis-regulatory region binding"/>
    <property type="evidence" value="ECO:0007669"/>
    <property type="project" value="TreeGrafter"/>
</dbReference>